<dbReference type="AlphaFoldDB" id="A0A2S0UQ41"/>
<feature type="region of interest" description="Disordered" evidence="1">
    <location>
        <begin position="1"/>
        <end position="24"/>
    </location>
</feature>
<dbReference type="SUPFAM" id="SSF56954">
    <property type="entry name" value="Outer membrane efflux proteins (OEP)"/>
    <property type="match status" value="1"/>
</dbReference>
<dbReference type="KEGG" id="geh:HYN69_16720"/>
<dbReference type="EMBL" id="CP028918">
    <property type="protein sequence ID" value="AWB49925.1"/>
    <property type="molecule type" value="Genomic_DNA"/>
</dbReference>
<dbReference type="Gene3D" id="1.20.1600.10">
    <property type="entry name" value="Outer membrane efflux proteins (OEP)"/>
    <property type="match status" value="1"/>
</dbReference>
<proteinExistence type="predicted"/>
<organism evidence="2 3">
    <name type="scientific">Paragemmobacter aquarius</name>
    <dbReference type="NCBI Taxonomy" id="2169400"/>
    <lineage>
        <taxon>Bacteria</taxon>
        <taxon>Pseudomonadati</taxon>
        <taxon>Pseudomonadota</taxon>
        <taxon>Alphaproteobacteria</taxon>
        <taxon>Rhodobacterales</taxon>
        <taxon>Paracoccaceae</taxon>
        <taxon>Paragemmobacter</taxon>
    </lineage>
</organism>
<evidence type="ECO:0008006" key="4">
    <source>
        <dbReference type="Google" id="ProtNLM"/>
    </source>
</evidence>
<sequence length="467" mass="49455">MAPRFSSTKTSTGRSSERRSSMERPVLRWSDRVASPRLALMLTVAVLLSGCLGGLQPPGFQGIGRGQAPDKPEQTRLFAAEGSTAAFPVMDDLRSRQSVLPAGGSYAAVAQAVMLASGGASAAELQMAKLQKEAVDKNWLPQIGPVVTLDSLGVMAAKLVAEQALLDNGRRRAERAVAAADVEVAAVSLAEDTNDRVRQGLELYIAAEKARAQAAVASRGVERLSAYQDMVQQRVTGGLSDRSELQVVSQKRAEMQATYSGDMQSAERSLNDLASLAGRPLAGLRGIEPLGQGRAEPLSVMRAKSEGARVLALARAERAGSLPGLAATASLDGGGSFLSGLQLGGANIGFGTGAKLRALNATPDLVERRFAEARLESGQRIDSLGGEIAELRLRRSQGAEVLRQTMGNLDLFVEQYKAGLRSLVELVGQYDAALRLERDQVALDYEIARREVEVAAMQGLLVHGAPM</sequence>
<name>A0A2S0UQ41_9RHOB</name>
<protein>
    <recommendedName>
        <fullName evidence="4">Outer membrane protein, adhesin transport system</fullName>
    </recommendedName>
</protein>
<reference evidence="2 3" key="1">
    <citation type="submission" date="2018-04" db="EMBL/GenBank/DDBJ databases">
        <title>Genome sequencing of Gemmobacter.</title>
        <authorList>
            <person name="Yi H."/>
            <person name="Baek M.-G."/>
        </authorList>
    </citation>
    <scope>NUCLEOTIDE SEQUENCE [LARGE SCALE GENOMIC DNA]</scope>
    <source>
        <strain evidence="2 3">HYN0069</strain>
    </source>
</reference>
<accession>A0A2S0UQ41</accession>
<gene>
    <name evidence="2" type="ORF">HYN69_16720</name>
</gene>
<evidence type="ECO:0000313" key="3">
    <source>
        <dbReference type="Proteomes" id="UP000244496"/>
    </source>
</evidence>
<dbReference type="GO" id="GO:0015562">
    <property type="term" value="F:efflux transmembrane transporter activity"/>
    <property type="evidence" value="ECO:0007669"/>
    <property type="project" value="InterPro"/>
</dbReference>
<feature type="compositionally biased region" description="Low complexity" evidence="1">
    <location>
        <begin position="1"/>
        <end position="14"/>
    </location>
</feature>
<evidence type="ECO:0000256" key="1">
    <source>
        <dbReference type="SAM" id="MobiDB-lite"/>
    </source>
</evidence>
<evidence type="ECO:0000313" key="2">
    <source>
        <dbReference type="EMBL" id="AWB49925.1"/>
    </source>
</evidence>
<feature type="compositionally biased region" description="Basic and acidic residues" evidence="1">
    <location>
        <begin position="15"/>
        <end position="24"/>
    </location>
</feature>
<dbReference type="Proteomes" id="UP000244496">
    <property type="component" value="Chromosome"/>
</dbReference>
<keyword evidence="3" id="KW-1185">Reference proteome</keyword>